<dbReference type="SUPFAM" id="SSF56300">
    <property type="entry name" value="Metallo-dependent phosphatases"/>
    <property type="match status" value="1"/>
</dbReference>
<dbReference type="Pfam" id="PF09587">
    <property type="entry name" value="PGA_cap"/>
    <property type="match status" value="1"/>
</dbReference>
<evidence type="ECO:0000313" key="5">
    <source>
        <dbReference type="Proteomes" id="UP000008221"/>
    </source>
</evidence>
<feature type="region of interest" description="Disordered" evidence="2">
    <location>
        <begin position="110"/>
        <end position="161"/>
    </location>
</feature>
<dbReference type="KEGG" id="ace:Acel_2058"/>
<feature type="compositionally biased region" description="Low complexity" evidence="2">
    <location>
        <begin position="44"/>
        <end position="57"/>
    </location>
</feature>
<evidence type="ECO:0000259" key="3">
    <source>
        <dbReference type="SMART" id="SM00854"/>
    </source>
</evidence>
<evidence type="ECO:0000313" key="4">
    <source>
        <dbReference type="EMBL" id="ABK53830.1"/>
    </source>
</evidence>
<dbReference type="InParanoid" id="A0LWM0"/>
<reference evidence="4 5" key="1">
    <citation type="journal article" date="2009" name="Genome Res.">
        <title>Complete genome of the cellulolytic thermophile Acidothermus cellulolyticus 11B provides insights into its ecophysiological and evolutionary adaptations.</title>
        <authorList>
            <person name="Barabote R.D."/>
            <person name="Xie G."/>
            <person name="Leu D.H."/>
            <person name="Normand P."/>
            <person name="Necsulea A."/>
            <person name="Daubin V."/>
            <person name="Medigue C."/>
            <person name="Adney W.S."/>
            <person name="Xu X.C."/>
            <person name="Lapidus A."/>
            <person name="Parales R.E."/>
            <person name="Detter C."/>
            <person name="Pujic P."/>
            <person name="Bruce D."/>
            <person name="Lavire C."/>
            <person name="Challacombe J.F."/>
            <person name="Brettin T.S."/>
            <person name="Berry A.M."/>
        </authorList>
    </citation>
    <scope>NUCLEOTIDE SEQUENCE [LARGE SCALE GENOMIC DNA]</scope>
    <source>
        <strain evidence="5">ATCC 43068 / DSM 8971 / 11B</strain>
    </source>
</reference>
<keyword evidence="5" id="KW-1185">Reference proteome</keyword>
<dbReference type="CDD" id="cd07381">
    <property type="entry name" value="MPP_CapA"/>
    <property type="match status" value="1"/>
</dbReference>
<feature type="region of interest" description="Disordered" evidence="2">
    <location>
        <begin position="10"/>
        <end position="57"/>
    </location>
</feature>
<feature type="compositionally biased region" description="Polar residues" evidence="2">
    <location>
        <begin position="140"/>
        <end position="158"/>
    </location>
</feature>
<name>A0LWM0_ACIC1</name>
<dbReference type="PANTHER" id="PTHR33393:SF11">
    <property type="entry name" value="POLYGLUTAMINE SYNTHESIS ACCESSORY PROTEIN RV0574C-RELATED"/>
    <property type="match status" value="1"/>
</dbReference>
<evidence type="ECO:0000256" key="2">
    <source>
        <dbReference type="SAM" id="MobiDB-lite"/>
    </source>
</evidence>
<dbReference type="PANTHER" id="PTHR33393">
    <property type="entry name" value="POLYGLUTAMINE SYNTHESIS ACCESSORY PROTEIN RV0574C-RELATED"/>
    <property type="match status" value="1"/>
</dbReference>
<dbReference type="eggNOG" id="COG2843">
    <property type="taxonomic scope" value="Bacteria"/>
</dbReference>
<comment type="similarity">
    <text evidence="1">Belongs to the CapA family.</text>
</comment>
<dbReference type="HOGENOM" id="CLU_038823_1_1_11"/>
<feature type="domain" description="Capsule synthesis protein CapA" evidence="3">
    <location>
        <begin position="64"/>
        <end position="341"/>
    </location>
</feature>
<organism evidence="4 5">
    <name type="scientific">Acidothermus cellulolyticus (strain ATCC 43068 / DSM 8971 / 11B)</name>
    <dbReference type="NCBI Taxonomy" id="351607"/>
    <lineage>
        <taxon>Bacteria</taxon>
        <taxon>Bacillati</taxon>
        <taxon>Actinomycetota</taxon>
        <taxon>Actinomycetes</taxon>
        <taxon>Acidothermales</taxon>
        <taxon>Acidothermaceae</taxon>
        <taxon>Acidothermus</taxon>
    </lineage>
</organism>
<dbReference type="STRING" id="351607.Acel_2058"/>
<proteinExistence type="inferred from homology"/>
<feature type="compositionally biased region" description="Polar residues" evidence="2">
    <location>
        <begin position="32"/>
        <end position="43"/>
    </location>
</feature>
<gene>
    <name evidence="4" type="ordered locus">Acel_2058</name>
</gene>
<protein>
    <submittedName>
        <fullName evidence="4">Poly-gamma-glutamic synthesis PgsA protein-like protein</fullName>
    </submittedName>
</protein>
<dbReference type="InterPro" id="IPR019079">
    <property type="entry name" value="Capsule_synth_CapA"/>
</dbReference>
<dbReference type="AlphaFoldDB" id="A0LWM0"/>
<sequence length="420" mass="42643">MTVVLVSACSLGNHATRPPEPPNPAGRGVTSVVPTTAAGSPTGNVASATAPTANSPADDLPTVEIAAVGDLTLGNTPRLPPNAAGYLASVRSALAAPIVFANLEGALTNSAATKCPTPTPSPSPSSSTSPMSAPPRASKPTITRSPSASGTPQTTASPSPRACFAFRMPPDFAASVLKSSGFTVLNSANNHSHDFGPSGVADTSAALKAAGIAQTGLPGQFALVSANGIRVAFIGFAPYDTTNDMRKGAAAQSLITLARAQADIVVVYMHAGAEGTRAAHVTGTEEYYLGEDRGNARAFAHAAIDAGADLVIGSGPHVLRGMEYYRGKLIAYSLGDFAGYYTFATNGTLALSGILHVRLDRAGRLVGGRFISTHLDAAGRPTLDPTGRAAAFINGLSRQDFGVAAAVINPDGTLAMPQRR</sequence>
<dbReference type="InterPro" id="IPR052169">
    <property type="entry name" value="CW_Biosynth-Accessory"/>
</dbReference>
<dbReference type="EMBL" id="CP000481">
    <property type="protein sequence ID" value="ABK53830.1"/>
    <property type="molecule type" value="Genomic_DNA"/>
</dbReference>
<dbReference type="Proteomes" id="UP000008221">
    <property type="component" value="Chromosome"/>
</dbReference>
<dbReference type="InterPro" id="IPR029052">
    <property type="entry name" value="Metallo-depent_PP-like"/>
</dbReference>
<feature type="compositionally biased region" description="Low complexity" evidence="2">
    <location>
        <begin position="124"/>
        <end position="138"/>
    </location>
</feature>
<dbReference type="SMART" id="SM00854">
    <property type="entry name" value="PGA_cap"/>
    <property type="match status" value="1"/>
</dbReference>
<dbReference type="Gene3D" id="3.60.21.10">
    <property type="match status" value="1"/>
</dbReference>
<accession>A0LWM0</accession>
<evidence type="ECO:0000256" key="1">
    <source>
        <dbReference type="ARBA" id="ARBA00005662"/>
    </source>
</evidence>